<feature type="coiled-coil region" evidence="1">
    <location>
        <begin position="60"/>
        <end position="87"/>
    </location>
</feature>
<protein>
    <submittedName>
        <fullName evidence="3">Mycobacterium rhizamassiliense ORFan</fullName>
    </submittedName>
</protein>
<gene>
    <name evidence="3" type="ORF">MRAB57_4479</name>
</gene>
<dbReference type="EMBL" id="FUFA01000005">
    <property type="protein sequence ID" value="SPM36638.1"/>
    <property type="molecule type" value="Genomic_DNA"/>
</dbReference>
<proteinExistence type="predicted"/>
<reference evidence="3 4" key="1">
    <citation type="submission" date="2017-01" db="EMBL/GenBank/DDBJ databases">
        <authorList>
            <consortium name="Urmite Genomes"/>
        </authorList>
    </citation>
    <scope>NUCLEOTIDE SEQUENCE [LARGE SCALE GENOMIC DNA]</scope>
    <source>
        <strain evidence="3 4">AB57</strain>
    </source>
</reference>
<name>A0A2U3NYT4_9MYCO</name>
<dbReference type="STRING" id="1841860.GCA_900157375_04482"/>
<keyword evidence="2" id="KW-0812">Transmembrane</keyword>
<evidence type="ECO:0000256" key="1">
    <source>
        <dbReference type="SAM" id="Coils"/>
    </source>
</evidence>
<sequence>MAAAAPGAGLRLDHLPGWRRRPLIVFGPMAVTSGPWPVVIGVVSAAIVGVIFPLRKMRQFARLAENARRLEARARHLQGERAATEAEAHVVQEQLRLMREHPELFGPQ</sequence>
<organism evidence="3 4">
    <name type="scientific">Mycobacterium rhizamassiliense</name>
    <dbReference type="NCBI Taxonomy" id="1841860"/>
    <lineage>
        <taxon>Bacteria</taxon>
        <taxon>Bacillati</taxon>
        <taxon>Actinomycetota</taxon>
        <taxon>Actinomycetes</taxon>
        <taxon>Mycobacteriales</taxon>
        <taxon>Mycobacteriaceae</taxon>
        <taxon>Mycobacterium</taxon>
    </lineage>
</organism>
<keyword evidence="4" id="KW-1185">Reference proteome</keyword>
<keyword evidence="2" id="KW-0472">Membrane</keyword>
<evidence type="ECO:0000313" key="4">
    <source>
        <dbReference type="Proteomes" id="UP000240988"/>
    </source>
</evidence>
<accession>A0A2U3NYT4</accession>
<keyword evidence="1" id="KW-0175">Coiled coil</keyword>
<dbReference type="Proteomes" id="UP000240988">
    <property type="component" value="Unassembled WGS sequence"/>
</dbReference>
<evidence type="ECO:0000256" key="2">
    <source>
        <dbReference type="SAM" id="Phobius"/>
    </source>
</evidence>
<keyword evidence="2" id="KW-1133">Transmembrane helix</keyword>
<feature type="transmembrane region" description="Helical" evidence="2">
    <location>
        <begin position="36"/>
        <end position="54"/>
    </location>
</feature>
<dbReference type="AlphaFoldDB" id="A0A2U3NYT4"/>
<evidence type="ECO:0000313" key="3">
    <source>
        <dbReference type="EMBL" id="SPM36638.1"/>
    </source>
</evidence>